<name>A0A3M7RB70_BRAPC</name>
<feature type="transmembrane region" description="Helical" evidence="1">
    <location>
        <begin position="51"/>
        <end position="73"/>
    </location>
</feature>
<sequence>MQRYIFGYDILSYIRQNHSIESLGNGSSEMAFDPLHILAIMFNRRYDIKKFYFIIYDFKTVEVICFRLTFIMMRQMNNANLFLYIVQYLNHLQQLQYKYNCLIIEP</sequence>
<evidence type="ECO:0000313" key="2">
    <source>
        <dbReference type="EMBL" id="RNA20709.1"/>
    </source>
</evidence>
<keyword evidence="1" id="KW-0472">Membrane</keyword>
<reference evidence="2 3" key="1">
    <citation type="journal article" date="2018" name="Sci. Rep.">
        <title>Genomic signatures of local adaptation to the degree of environmental predictability in rotifers.</title>
        <authorList>
            <person name="Franch-Gras L."/>
            <person name="Hahn C."/>
            <person name="Garcia-Roger E.M."/>
            <person name="Carmona M.J."/>
            <person name="Serra M."/>
            <person name="Gomez A."/>
        </authorList>
    </citation>
    <scope>NUCLEOTIDE SEQUENCE [LARGE SCALE GENOMIC DNA]</scope>
    <source>
        <strain evidence="2">HYR1</strain>
    </source>
</reference>
<comment type="caution">
    <text evidence="2">The sequence shown here is derived from an EMBL/GenBank/DDBJ whole genome shotgun (WGS) entry which is preliminary data.</text>
</comment>
<gene>
    <name evidence="2" type="ORF">BpHYR1_019743</name>
</gene>
<keyword evidence="1" id="KW-0812">Transmembrane</keyword>
<evidence type="ECO:0000313" key="3">
    <source>
        <dbReference type="Proteomes" id="UP000276133"/>
    </source>
</evidence>
<keyword evidence="3" id="KW-1185">Reference proteome</keyword>
<protein>
    <submittedName>
        <fullName evidence="2">Uncharacterized protein</fullName>
    </submittedName>
</protein>
<proteinExistence type="predicted"/>
<organism evidence="2 3">
    <name type="scientific">Brachionus plicatilis</name>
    <name type="common">Marine rotifer</name>
    <name type="synonym">Brachionus muelleri</name>
    <dbReference type="NCBI Taxonomy" id="10195"/>
    <lineage>
        <taxon>Eukaryota</taxon>
        <taxon>Metazoa</taxon>
        <taxon>Spiralia</taxon>
        <taxon>Gnathifera</taxon>
        <taxon>Rotifera</taxon>
        <taxon>Eurotatoria</taxon>
        <taxon>Monogononta</taxon>
        <taxon>Pseudotrocha</taxon>
        <taxon>Ploima</taxon>
        <taxon>Brachionidae</taxon>
        <taxon>Brachionus</taxon>
    </lineage>
</organism>
<dbReference type="AlphaFoldDB" id="A0A3M7RB70"/>
<accession>A0A3M7RB70</accession>
<evidence type="ECO:0000256" key="1">
    <source>
        <dbReference type="SAM" id="Phobius"/>
    </source>
</evidence>
<dbReference type="Proteomes" id="UP000276133">
    <property type="component" value="Unassembled WGS sequence"/>
</dbReference>
<dbReference type="EMBL" id="REGN01003801">
    <property type="protein sequence ID" value="RNA20709.1"/>
    <property type="molecule type" value="Genomic_DNA"/>
</dbReference>
<keyword evidence="1" id="KW-1133">Transmembrane helix</keyword>